<keyword evidence="1" id="KW-0812">Transmembrane</keyword>
<reference evidence="2 3" key="1">
    <citation type="submission" date="2016-10" db="EMBL/GenBank/DDBJ databases">
        <authorList>
            <person name="Varghese N."/>
            <person name="Submissions S."/>
        </authorList>
    </citation>
    <scope>NUCLEOTIDE SEQUENCE [LARGE SCALE GENOMIC DNA]</scope>
    <source>
        <strain evidence="2 3">DSM 5563</strain>
    </source>
</reference>
<sequence length="132" mass="15716">MKRFMAWSMTIFFSILLIAVLSFIGYYVVEIYPARDELNASAAKYVDDKSQTVLLNRLMSANYPDNHYYHHVTRVMSYKYLSGERQTTLRRITREGLWSLWLKMLYSREEMGSIWLSLFIWGVLMITTLFMV</sequence>
<feature type="transmembrane region" description="Helical" evidence="1">
    <location>
        <begin position="6"/>
        <end position="29"/>
    </location>
</feature>
<evidence type="ECO:0000313" key="2">
    <source>
        <dbReference type="EMBL" id="SFC46699.1"/>
    </source>
</evidence>
<name>A0AAJ4W9D2_9GAMM</name>
<organism evidence="2 3">
    <name type="scientific">Pragia fontium DSM 5563 = ATCC 49100</name>
    <dbReference type="NCBI Taxonomy" id="1122977"/>
    <lineage>
        <taxon>Bacteria</taxon>
        <taxon>Pseudomonadati</taxon>
        <taxon>Pseudomonadota</taxon>
        <taxon>Gammaproteobacteria</taxon>
        <taxon>Enterobacterales</taxon>
        <taxon>Budviciaceae</taxon>
        <taxon>Pragia</taxon>
    </lineage>
</organism>
<comment type="caution">
    <text evidence="2">The sequence shown here is derived from an EMBL/GenBank/DDBJ whole genome shotgun (WGS) entry which is preliminary data.</text>
</comment>
<proteinExistence type="predicted"/>
<dbReference type="AlphaFoldDB" id="A0AAJ4W9D2"/>
<accession>A0AAJ4W9D2</accession>
<evidence type="ECO:0000313" key="3">
    <source>
        <dbReference type="Proteomes" id="UP000226420"/>
    </source>
</evidence>
<keyword evidence="1" id="KW-1133">Transmembrane helix</keyword>
<gene>
    <name evidence="2" type="ORF">SAMN02745723_102428</name>
</gene>
<feature type="transmembrane region" description="Helical" evidence="1">
    <location>
        <begin position="113"/>
        <end position="131"/>
    </location>
</feature>
<protein>
    <submittedName>
        <fullName evidence="2">Uncharacterized protein</fullName>
    </submittedName>
</protein>
<dbReference type="RefSeq" id="WP_126467456.1">
    <property type="nucleotide sequence ID" value="NZ_FOLW01000002.1"/>
</dbReference>
<keyword evidence="1" id="KW-0472">Membrane</keyword>
<dbReference type="EMBL" id="FOLW01000002">
    <property type="protein sequence ID" value="SFC46699.1"/>
    <property type="molecule type" value="Genomic_DNA"/>
</dbReference>
<dbReference type="Proteomes" id="UP000226420">
    <property type="component" value="Unassembled WGS sequence"/>
</dbReference>
<evidence type="ECO:0000256" key="1">
    <source>
        <dbReference type="SAM" id="Phobius"/>
    </source>
</evidence>